<dbReference type="SUPFAM" id="SSF57850">
    <property type="entry name" value="RING/U-box"/>
    <property type="match status" value="1"/>
</dbReference>
<sequence length="197" mass="22145">LDPLKETPPDFPPPPGLEGRLLVLYQRILHRLSTTGEPLVLIMRFNGMTQTISNLMDRTTRGDLTETGTIESYLRIEDRIHDLVSSVDDNTHRLILQFTNHASTQLIRMWDTSRPAELLDSLTTTTAASMTSASPESPSLACTICFEFYLASDIVVVLPCHTTHYFHRACIQTWFASLNNQVPTCPTCRTGVRRAAR</sequence>
<dbReference type="Proteomes" id="UP000037035">
    <property type="component" value="Unassembled WGS sequence"/>
</dbReference>
<dbReference type="InterPro" id="IPR011016">
    <property type="entry name" value="Znf_RING-CH"/>
</dbReference>
<dbReference type="OrthoDB" id="2504210at2759"/>
<accession>A0A0L6V645</accession>
<gene>
    <name evidence="6" type="ORF">VP01_2462g1</name>
</gene>
<evidence type="ECO:0000313" key="6">
    <source>
        <dbReference type="EMBL" id="KNZ56228.1"/>
    </source>
</evidence>
<dbReference type="GO" id="GO:0005634">
    <property type="term" value="C:nucleus"/>
    <property type="evidence" value="ECO:0007669"/>
    <property type="project" value="TreeGrafter"/>
</dbReference>
<dbReference type="GO" id="GO:0008270">
    <property type="term" value="F:zinc ion binding"/>
    <property type="evidence" value="ECO:0007669"/>
    <property type="project" value="UniProtKB-KW"/>
</dbReference>
<name>A0A0L6V645_9BASI</name>
<dbReference type="EMBL" id="LAVV01007350">
    <property type="protein sequence ID" value="KNZ56228.1"/>
    <property type="molecule type" value="Genomic_DNA"/>
</dbReference>
<dbReference type="Pfam" id="PF13639">
    <property type="entry name" value="zf-RING_2"/>
    <property type="match status" value="1"/>
</dbReference>
<comment type="caution">
    <text evidence="6">The sequence shown here is derived from an EMBL/GenBank/DDBJ whole genome shotgun (WGS) entry which is preliminary data.</text>
</comment>
<dbReference type="SMART" id="SM00184">
    <property type="entry name" value="RING"/>
    <property type="match status" value="1"/>
</dbReference>
<keyword evidence="2 4" id="KW-0863">Zinc-finger</keyword>
<dbReference type="Gene3D" id="3.30.40.10">
    <property type="entry name" value="Zinc/RING finger domain, C3HC4 (zinc finger)"/>
    <property type="match status" value="1"/>
</dbReference>
<keyword evidence="3" id="KW-0862">Zinc</keyword>
<dbReference type="InterPro" id="IPR013083">
    <property type="entry name" value="Znf_RING/FYVE/PHD"/>
</dbReference>
<dbReference type="GO" id="GO:0006511">
    <property type="term" value="P:ubiquitin-dependent protein catabolic process"/>
    <property type="evidence" value="ECO:0007669"/>
    <property type="project" value="TreeGrafter"/>
</dbReference>
<organism evidence="6 7">
    <name type="scientific">Puccinia sorghi</name>
    <dbReference type="NCBI Taxonomy" id="27349"/>
    <lineage>
        <taxon>Eukaryota</taxon>
        <taxon>Fungi</taxon>
        <taxon>Dikarya</taxon>
        <taxon>Basidiomycota</taxon>
        <taxon>Pucciniomycotina</taxon>
        <taxon>Pucciniomycetes</taxon>
        <taxon>Pucciniales</taxon>
        <taxon>Pucciniaceae</taxon>
        <taxon>Puccinia</taxon>
    </lineage>
</organism>
<feature type="non-terminal residue" evidence="6">
    <location>
        <position position="1"/>
    </location>
</feature>
<evidence type="ECO:0000256" key="4">
    <source>
        <dbReference type="PROSITE-ProRule" id="PRU00175"/>
    </source>
</evidence>
<dbReference type="VEuPathDB" id="FungiDB:VP01_2462g1"/>
<dbReference type="STRING" id="27349.A0A0L6V645"/>
<evidence type="ECO:0000256" key="3">
    <source>
        <dbReference type="ARBA" id="ARBA00022833"/>
    </source>
</evidence>
<evidence type="ECO:0000313" key="7">
    <source>
        <dbReference type="Proteomes" id="UP000037035"/>
    </source>
</evidence>
<dbReference type="SMART" id="SM00744">
    <property type="entry name" value="RINGv"/>
    <property type="match status" value="1"/>
</dbReference>
<keyword evidence="7" id="KW-1185">Reference proteome</keyword>
<dbReference type="GO" id="GO:0061630">
    <property type="term" value="F:ubiquitin protein ligase activity"/>
    <property type="evidence" value="ECO:0007669"/>
    <property type="project" value="TreeGrafter"/>
</dbReference>
<dbReference type="AlphaFoldDB" id="A0A0L6V645"/>
<keyword evidence="1" id="KW-0479">Metal-binding</keyword>
<reference evidence="6 7" key="1">
    <citation type="submission" date="2015-08" db="EMBL/GenBank/DDBJ databases">
        <title>Next Generation Sequencing and Analysis of the Genome of Puccinia sorghi L Schw, the Causal Agent of Maize Common Rust.</title>
        <authorList>
            <person name="Rochi L."/>
            <person name="Burguener G."/>
            <person name="Darino M."/>
            <person name="Turjanski A."/>
            <person name="Kreff E."/>
            <person name="Dieguez M.J."/>
            <person name="Sacco F."/>
        </authorList>
    </citation>
    <scope>NUCLEOTIDE SEQUENCE [LARGE SCALE GENOMIC DNA]</scope>
    <source>
        <strain evidence="6 7">RO10H11247</strain>
    </source>
</reference>
<evidence type="ECO:0000259" key="5">
    <source>
        <dbReference type="PROSITE" id="PS50089"/>
    </source>
</evidence>
<dbReference type="InterPro" id="IPR051834">
    <property type="entry name" value="RING_finger_E3_ligase"/>
</dbReference>
<feature type="domain" description="RING-type" evidence="5">
    <location>
        <begin position="142"/>
        <end position="189"/>
    </location>
</feature>
<dbReference type="PANTHER" id="PTHR45931">
    <property type="entry name" value="SI:CH211-59O9.10"/>
    <property type="match status" value="1"/>
</dbReference>
<dbReference type="PANTHER" id="PTHR45931:SF3">
    <property type="entry name" value="RING ZINC FINGER-CONTAINING PROTEIN"/>
    <property type="match status" value="1"/>
</dbReference>
<dbReference type="CDD" id="cd16448">
    <property type="entry name" value="RING-H2"/>
    <property type="match status" value="1"/>
</dbReference>
<dbReference type="PROSITE" id="PS50089">
    <property type="entry name" value="ZF_RING_2"/>
    <property type="match status" value="1"/>
</dbReference>
<evidence type="ECO:0000256" key="2">
    <source>
        <dbReference type="ARBA" id="ARBA00022771"/>
    </source>
</evidence>
<evidence type="ECO:0000256" key="1">
    <source>
        <dbReference type="ARBA" id="ARBA00022723"/>
    </source>
</evidence>
<dbReference type="InterPro" id="IPR001841">
    <property type="entry name" value="Znf_RING"/>
</dbReference>
<protein>
    <recommendedName>
        <fullName evidence="5">RING-type domain-containing protein</fullName>
    </recommendedName>
</protein>
<proteinExistence type="predicted"/>